<evidence type="ECO:0000259" key="1">
    <source>
        <dbReference type="Pfam" id="PF06742"/>
    </source>
</evidence>
<evidence type="ECO:0000313" key="4">
    <source>
        <dbReference type="Proteomes" id="UP000053617"/>
    </source>
</evidence>
<gene>
    <name evidence="3" type="ORF">Z518_07905</name>
</gene>
<dbReference type="InterPro" id="IPR037049">
    <property type="entry name" value="DUF1214_C_sf"/>
</dbReference>
<dbReference type="Pfam" id="PF06742">
    <property type="entry name" value="DUF1214"/>
    <property type="match status" value="1"/>
</dbReference>
<dbReference type="SUPFAM" id="SSF160935">
    <property type="entry name" value="VPA0735-like"/>
    <property type="match status" value="1"/>
</dbReference>
<evidence type="ECO:0000313" key="3">
    <source>
        <dbReference type="EMBL" id="KIX01966.1"/>
    </source>
</evidence>
<dbReference type="PANTHER" id="PTHR36509">
    <property type="entry name" value="BLL3101 PROTEIN"/>
    <property type="match status" value="1"/>
</dbReference>
<organism evidence="3 4">
    <name type="scientific">Rhinocladiella mackenziei CBS 650.93</name>
    <dbReference type="NCBI Taxonomy" id="1442369"/>
    <lineage>
        <taxon>Eukaryota</taxon>
        <taxon>Fungi</taxon>
        <taxon>Dikarya</taxon>
        <taxon>Ascomycota</taxon>
        <taxon>Pezizomycotina</taxon>
        <taxon>Eurotiomycetes</taxon>
        <taxon>Chaetothyriomycetidae</taxon>
        <taxon>Chaetothyriales</taxon>
        <taxon>Herpotrichiellaceae</taxon>
        <taxon>Rhinocladiella</taxon>
    </lineage>
</organism>
<evidence type="ECO:0000259" key="2">
    <source>
        <dbReference type="Pfam" id="PF06863"/>
    </source>
</evidence>
<dbReference type="EMBL" id="KN847480">
    <property type="protein sequence ID" value="KIX01966.1"/>
    <property type="molecule type" value="Genomic_DNA"/>
</dbReference>
<accession>A0A0D2IFB7</accession>
<sequence>MDATTFALVYGYPLVAYEKLATAITSVAGINNFRHYRTLKMPEHRMVVRTNCDTLYSTCILDLSHNDVILTIPELDPNQFALFSFYDPYGDNIANLRGGGFNNPGQYRIRLRPTSTDQYGIDHNDVEEPYQAYINLPTIHGVLSIRWGVKAFDVETVQRCQDMVQLEMVSHSDGATHAPTVQQVLETVGASTGSTAYPTTPEWILELLAKFAPFNGPELVSEKGRVGYMLSEAGISNGTYNTPQSTVDLAGAYKAALDCIAKSYAAPGVVQTLNNGWTRTASQYSGDYGTNYGIRAIIAETGYLMLKSPLAFYPSWGDPADGMTDSLSGYTLPLGPREAYIYDFVGGKPPIVAPGFWSLTCYDEMGYLIFNQENVYCLGNQHKLTYPDGTLVYGGEDKADTEPRSFQLLIQPVDVPPPAKWKSNWIPAPRGGGRISPMLRFFNASEELEKGHYTYPIVRKQAAIPAD</sequence>
<dbReference type="HOGENOM" id="CLU_027269_0_0_1"/>
<dbReference type="RefSeq" id="XP_013269102.1">
    <property type="nucleotide sequence ID" value="XM_013413648.1"/>
</dbReference>
<name>A0A0D2IFB7_9EURO</name>
<dbReference type="Gene3D" id="2.60.40.1610">
    <property type="entry name" value="Domain of unknown function DUF1254"/>
    <property type="match status" value="1"/>
</dbReference>
<reference evidence="3 4" key="1">
    <citation type="submission" date="2015-01" db="EMBL/GenBank/DDBJ databases">
        <title>The Genome Sequence of Rhinocladiella mackenzie CBS 650.93.</title>
        <authorList>
            <consortium name="The Broad Institute Genomics Platform"/>
            <person name="Cuomo C."/>
            <person name="de Hoog S."/>
            <person name="Gorbushina A."/>
            <person name="Stielow B."/>
            <person name="Teixiera M."/>
            <person name="Abouelleil A."/>
            <person name="Chapman S.B."/>
            <person name="Priest M."/>
            <person name="Young S.K."/>
            <person name="Wortman J."/>
            <person name="Nusbaum C."/>
            <person name="Birren B."/>
        </authorList>
    </citation>
    <scope>NUCLEOTIDE SEQUENCE [LARGE SCALE GENOMIC DNA]</scope>
    <source>
        <strain evidence="3 4">CBS 650.93</strain>
    </source>
</reference>
<dbReference type="VEuPathDB" id="FungiDB:Z518_07905"/>
<proteinExistence type="predicted"/>
<dbReference type="Pfam" id="PF06863">
    <property type="entry name" value="DUF1254"/>
    <property type="match status" value="1"/>
</dbReference>
<dbReference type="Gene3D" id="2.60.120.600">
    <property type="entry name" value="Domain of unknown function DUF1214, C-terminal domain"/>
    <property type="match status" value="1"/>
</dbReference>
<dbReference type="GeneID" id="25295976"/>
<dbReference type="InterPro" id="IPR010679">
    <property type="entry name" value="DUF1254"/>
</dbReference>
<dbReference type="InterPro" id="IPR010621">
    <property type="entry name" value="DUF1214"/>
</dbReference>
<dbReference type="InterPro" id="IPR037050">
    <property type="entry name" value="DUF1254_sf"/>
</dbReference>
<evidence type="ECO:0008006" key="5">
    <source>
        <dbReference type="Google" id="ProtNLM"/>
    </source>
</evidence>
<keyword evidence="4" id="KW-1185">Reference proteome</keyword>
<feature type="domain" description="DUF1254" evidence="2">
    <location>
        <begin position="30"/>
        <end position="166"/>
    </location>
</feature>
<protein>
    <recommendedName>
        <fullName evidence="5">DUF1254 domain-containing protein</fullName>
    </recommendedName>
</protein>
<dbReference type="AlphaFoldDB" id="A0A0D2IFB7"/>
<dbReference type="Proteomes" id="UP000053617">
    <property type="component" value="Unassembled WGS sequence"/>
</dbReference>
<feature type="domain" description="DUF1214" evidence="1">
    <location>
        <begin position="340"/>
        <end position="445"/>
    </location>
</feature>
<dbReference type="PANTHER" id="PTHR36509:SF2">
    <property type="entry name" value="BLL3101 PROTEIN"/>
    <property type="match status" value="1"/>
</dbReference>
<dbReference type="OrthoDB" id="2018906at2759"/>